<dbReference type="EMBL" id="GG662466">
    <property type="protein sequence ID" value="EAR83823.2"/>
    <property type="molecule type" value="Genomic_DNA"/>
</dbReference>
<evidence type="ECO:0000256" key="1">
    <source>
        <dbReference type="SAM" id="Phobius"/>
    </source>
</evidence>
<accession>I7M5Y7</accession>
<feature type="transmembrane region" description="Helical" evidence="1">
    <location>
        <begin position="294"/>
        <end position="311"/>
    </location>
</feature>
<keyword evidence="1 2" id="KW-0812">Transmembrane</keyword>
<keyword evidence="1" id="KW-1133">Transmembrane helix</keyword>
<reference evidence="3" key="1">
    <citation type="journal article" date="2006" name="PLoS Biol.">
        <title>Macronuclear genome sequence of the ciliate Tetrahymena thermophila, a model eukaryote.</title>
        <authorList>
            <person name="Eisen J.A."/>
            <person name="Coyne R.S."/>
            <person name="Wu M."/>
            <person name="Wu D."/>
            <person name="Thiagarajan M."/>
            <person name="Wortman J.R."/>
            <person name="Badger J.H."/>
            <person name="Ren Q."/>
            <person name="Amedeo P."/>
            <person name="Jones K.M."/>
            <person name="Tallon L.J."/>
            <person name="Delcher A.L."/>
            <person name="Salzberg S.L."/>
            <person name="Silva J.C."/>
            <person name="Haas B.J."/>
            <person name="Majoros W.H."/>
            <person name="Farzad M."/>
            <person name="Carlton J.M."/>
            <person name="Smith R.K. Jr."/>
            <person name="Garg J."/>
            <person name="Pearlman R.E."/>
            <person name="Karrer K.M."/>
            <person name="Sun L."/>
            <person name="Manning G."/>
            <person name="Elde N.C."/>
            <person name="Turkewitz A.P."/>
            <person name="Asai D.J."/>
            <person name="Wilkes D.E."/>
            <person name="Wang Y."/>
            <person name="Cai H."/>
            <person name="Collins K."/>
            <person name="Stewart B.A."/>
            <person name="Lee S.R."/>
            <person name="Wilamowska K."/>
            <person name="Weinberg Z."/>
            <person name="Ruzzo W.L."/>
            <person name="Wloga D."/>
            <person name="Gaertig J."/>
            <person name="Frankel J."/>
            <person name="Tsao C.-C."/>
            <person name="Gorovsky M.A."/>
            <person name="Keeling P.J."/>
            <person name="Waller R.F."/>
            <person name="Patron N.J."/>
            <person name="Cherry J.M."/>
            <person name="Stover N.A."/>
            <person name="Krieger C.J."/>
            <person name="del Toro C."/>
            <person name="Ryder H.F."/>
            <person name="Williamson S.C."/>
            <person name="Barbeau R.A."/>
            <person name="Hamilton E.P."/>
            <person name="Orias E."/>
        </authorList>
    </citation>
    <scope>NUCLEOTIDE SEQUENCE [LARGE SCALE GENOMIC DNA]</scope>
    <source>
        <strain evidence="3">SB210</strain>
    </source>
</reference>
<feature type="transmembrane region" description="Helical" evidence="1">
    <location>
        <begin position="207"/>
        <end position="227"/>
    </location>
</feature>
<keyword evidence="3" id="KW-1185">Reference proteome</keyword>
<dbReference type="AlphaFoldDB" id="I7M5Y7"/>
<name>I7M5Y7_TETTS</name>
<dbReference type="InParanoid" id="I7M5Y7"/>
<proteinExistence type="predicted"/>
<evidence type="ECO:0000313" key="2">
    <source>
        <dbReference type="EMBL" id="EAR83823.2"/>
    </source>
</evidence>
<protein>
    <submittedName>
        <fullName evidence="2">Transmembrane protein, putative</fullName>
    </submittedName>
</protein>
<organism evidence="2 3">
    <name type="scientific">Tetrahymena thermophila (strain SB210)</name>
    <dbReference type="NCBI Taxonomy" id="312017"/>
    <lineage>
        <taxon>Eukaryota</taxon>
        <taxon>Sar</taxon>
        <taxon>Alveolata</taxon>
        <taxon>Ciliophora</taxon>
        <taxon>Intramacronucleata</taxon>
        <taxon>Oligohymenophorea</taxon>
        <taxon>Hymenostomatida</taxon>
        <taxon>Tetrahymenina</taxon>
        <taxon>Tetrahymenidae</taxon>
        <taxon>Tetrahymena</taxon>
    </lineage>
</organism>
<keyword evidence="1" id="KW-0472">Membrane</keyword>
<feature type="transmembrane region" description="Helical" evidence="1">
    <location>
        <begin position="239"/>
        <end position="256"/>
    </location>
</feature>
<dbReference type="Proteomes" id="UP000009168">
    <property type="component" value="Unassembled WGS sequence"/>
</dbReference>
<gene>
    <name evidence="2" type="ORF">TTHERM_00823840</name>
</gene>
<dbReference type="GeneID" id="7842720"/>
<dbReference type="RefSeq" id="XP_001031486.2">
    <property type="nucleotide sequence ID" value="XM_001031486.2"/>
</dbReference>
<evidence type="ECO:0000313" key="3">
    <source>
        <dbReference type="Proteomes" id="UP000009168"/>
    </source>
</evidence>
<sequence>MNIKIVEDQSECSGKSMQAQGTIDYDDETFILRTISITDKNSRTRVYQICFEVYNFFSFANLAGKNNQQQDDNYCQYKGINFQPEIHSNLCPISEFFISDQNQEESYEKVEISKDSNFSLFIKRSNPHYTPAVDIKFLKENQEHLPQSDTNISFQINSFEKNQNISDKQSTPLFVKIYIENQISLDSQCYSALLFFDSYVLYSNSTLFKLIVLTGNVLLFITFLFISTVLIKEKKNLKYCVYIFQALSILDLYSFYPLHQDLSYIKTSIKDNCFLEYNPLRSIYEKANQFNNFYIFYLIFMIAIIALPFKIKISNKKSKRFHDENALIYEMAAA</sequence>
<dbReference type="KEGG" id="tet:TTHERM_00823840"/>